<dbReference type="Pfam" id="PF00534">
    <property type="entry name" value="Glycos_transf_1"/>
    <property type="match status" value="1"/>
</dbReference>
<evidence type="ECO:0000256" key="1">
    <source>
        <dbReference type="ARBA" id="ARBA00021292"/>
    </source>
</evidence>
<dbReference type="EMBL" id="JACTVJ010000049">
    <property type="protein sequence ID" value="MBC9719563.1"/>
    <property type="molecule type" value="Genomic_DNA"/>
</dbReference>
<dbReference type="RefSeq" id="WP_187819967.1">
    <property type="nucleotide sequence ID" value="NZ_JACTVJ010000049.1"/>
</dbReference>
<sequence>MKIAFLIDNAYGIGGTIRATANLSRALSVRHDVQVVSVHRTQDKPRISFGAGVELRGLVDMRADAATYDGNHALTMQPSSIPLDRAKKDGRLAHTALQDRRIQAFLRETDADVVIATRPILNGYLAEYGQQRYLRIGQEHLSLMGHHEQVRTNQNLALARLDAFVTVSESDAADYRAELPDVATTIMCIPNCVPVPEVEQSPLDSKLIIAAGRLVPVKRYDRLVSAFAELADEFPQWNLRLYGRGRQRAALREQIDKLGLYDRATLMGAVAPMETEWAKGAIAAVSSDMEAFGMTIVEAMYCGVPVIATDCPHGPGAIITSGKNGVLVPLAGRANEPDTIASYANALRTLMLNHELRAQMGVAAKERAAAFAPDAIARRYEHLIAELLRKRNLPVADSPQAPACVSVALLARVRRALSGAILPYSRFSKATRLQRRPTAHARVTPNGDIAVLLDAHHLPRVPLDFVLRLRHDRDGLEHRIPVPSLSSSPDRDIEVVLKRSELELQEGRWDTYIALRGTHKRVRLVCKLSEQAALLTMPLAGTGGEAGVSAWIPYTSVDGFFCVRTWLRTAHAEVDTMRVDDTSVTVRATLHGVSYELPQSARVLAVSRKATKYSFGIPLRSLGAGRFEFTIDYVQAMNHRSDGDDVWDLKLTPGGDANPVAIGRIGGDIVDRKRTDVVPELLLNDPERGIAQIKPYFTVTNDLAFSARETTPAAAAGA</sequence>
<dbReference type="SUPFAM" id="SSF53756">
    <property type="entry name" value="UDP-Glycosyltransferase/glycogen phosphorylase"/>
    <property type="match status" value="1"/>
</dbReference>
<evidence type="ECO:0000313" key="5">
    <source>
        <dbReference type="Proteomes" id="UP000642284"/>
    </source>
</evidence>
<evidence type="ECO:0000313" key="4">
    <source>
        <dbReference type="EMBL" id="MBC9719563.1"/>
    </source>
</evidence>
<dbReference type="Proteomes" id="UP000642284">
    <property type="component" value="Unassembled WGS sequence"/>
</dbReference>
<reference evidence="4 5" key="1">
    <citation type="submission" date="2020-08" db="EMBL/GenBank/DDBJ databases">
        <title>Genemic of Streptomyces polyaspartic.</title>
        <authorList>
            <person name="Liu W."/>
        </authorList>
    </citation>
    <scope>NUCLEOTIDE SEQUENCE [LARGE SCALE GENOMIC DNA]</scope>
    <source>
        <strain evidence="4 5">TRM66268-LWL</strain>
    </source>
</reference>
<organism evidence="4 5">
    <name type="scientific">Streptomyces polyasparticus</name>
    <dbReference type="NCBI Taxonomy" id="2767826"/>
    <lineage>
        <taxon>Bacteria</taxon>
        <taxon>Bacillati</taxon>
        <taxon>Actinomycetota</taxon>
        <taxon>Actinomycetes</taxon>
        <taxon>Kitasatosporales</taxon>
        <taxon>Streptomycetaceae</taxon>
        <taxon>Streptomyces</taxon>
    </lineage>
</organism>
<dbReference type="PANTHER" id="PTHR12526:SF627">
    <property type="entry name" value="D-RHAMNOSYLTRANSFERASE WBPZ"/>
    <property type="match status" value="1"/>
</dbReference>
<dbReference type="PANTHER" id="PTHR12526">
    <property type="entry name" value="GLYCOSYLTRANSFERASE"/>
    <property type="match status" value="1"/>
</dbReference>
<keyword evidence="2" id="KW-0808">Transferase</keyword>
<keyword evidence="5" id="KW-1185">Reference proteome</keyword>
<evidence type="ECO:0000256" key="2">
    <source>
        <dbReference type="ARBA" id="ARBA00022679"/>
    </source>
</evidence>
<comment type="caution">
    <text evidence="4">The sequence shown here is derived from an EMBL/GenBank/DDBJ whole genome shotgun (WGS) entry which is preliminary data.</text>
</comment>
<dbReference type="InterPro" id="IPR001296">
    <property type="entry name" value="Glyco_trans_1"/>
</dbReference>
<protein>
    <recommendedName>
        <fullName evidence="1">D-inositol 3-phosphate glycosyltransferase</fullName>
    </recommendedName>
</protein>
<dbReference type="Gene3D" id="3.40.50.2000">
    <property type="entry name" value="Glycogen Phosphorylase B"/>
    <property type="match status" value="2"/>
</dbReference>
<accession>A0ABR7SYX4</accession>
<name>A0ABR7SYX4_9ACTN</name>
<feature type="domain" description="Glycosyl transferase family 1" evidence="3">
    <location>
        <begin position="198"/>
        <end position="367"/>
    </location>
</feature>
<proteinExistence type="predicted"/>
<gene>
    <name evidence="4" type="ORF">H9Y04_44465</name>
</gene>
<evidence type="ECO:0000259" key="3">
    <source>
        <dbReference type="Pfam" id="PF00534"/>
    </source>
</evidence>